<evidence type="ECO:0000313" key="3">
    <source>
        <dbReference type="Proteomes" id="UP000298460"/>
    </source>
</evidence>
<accession>A0A4Z0R6T0</accession>
<protein>
    <submittedName>
        <fullName evidence="2">Transposase</fullName>
    </submittedName>
</protein>
<dbReference type="EMBL" id="SPQQ01000003">
    <property type="protein sequence ID" value="TGE38075.1"/>
    <property type="molecule type" value="Genomic_DNA"/>
</dbReference>
<keyword evidence="3" id="KW-1185">Reference proteome</keyword>
<dbReference type="PANTHER" id="PTHR34322">
    <property type="entry name" value="TRANSPOSASE, Y1_TNP DOMAIN-CONTAINING"/>
    <property type="match status" value="1"/>
</dbReference>
<dbReference type="GO" id="GO:0003677">
    <property type="term" value="F:DNA binding"/>
    <property type="evidence" value="ECO:0007669"/>
    <property type="project" value="InterPro"/>
</dbReference>
<dbReference type="PANTHER" id="PTHR34322:SF2">
    <property type="entry name" value="TRANSPOSASE IS200-LIKE DOMAIN-CONTAINING PROTEIN"/>
    <property type="match status" value="1"/>
</dbReference>
<dbReference type="RefSeq" id="WP_135546057.1">
    <property type="nucleotide sequence ID" value="NZ_SPQQ01000003.1"/>
</dbReference>
<dbReference type="Pfam" id="PF01797">
    <property type="entry name" value="Y1_Tnp"/>
    <property type="match status" value="1"/>
</dbReference>
<dbReference type="GO" id="GO:0006313">
    <property type="term" value="P:DNA transposition"/>
    <property type="evidence" value="ECO:0007669"/>
    <property type="project" value="InterPro"/>
</dbReference>
<dbReference type="Proteomes" id="UP000298460">
    <property type="component" value="Unassembled WGS sequence"/>
</dbReference>
<dbReference type="AlphaFoldDB" id="A0A4Z0R6T0"/>
<gene>
    <name evidence="2" type="ORF">E4K67_08795</name>
</gene>
<dbReference type="GO" id="GO:0004803">
    <property type="term" value="F:transposase activity"/>
    <property type="evidence" value="ECO:0007669"/>
    <property type="project" value="InterPro"/>
</dbReference>
<evidence type="ECO:0000313" key="2">
    <source>
        <dbReference type="EMBL" id="TGE38075.1"/>
    </source>
</evidence>
<evidence type="ECO:0000259" key="1">
    <source>
        <dbReference type="SMART" id="SM01321"/>
    </source>
</evidence>
<feature type="domain" description="Transposase IS200-like" evidence="1">
    <location>
        <begin position="9"/>
        <end position="123"/>
    </location>
</feature>
<dbReference type="OrthoDB" id="9788881at2"/>
<sequence length="259" mass="30683">MPRQQRLQSKSGYYHIMLRGNERRNIFNDDEDRFRLIDILYEKKQGNKFYLHAFCLMDNHVHLFISKGIEDIALVMKRITVSYVHYFNKKYNRIGHLFQDRFRSEAIEGDGYILSLIKYIHQNPVKANMVKTASEYPWSSYNSYSSENHFSKMLDIDTILGLFSPDKEIAKKLFKNNMNLVSQESFIDIPDNVKIIDEVAAKELFERIILELSIDFDKCPRIELTTMLKRFREESNLSFRKMSIITGLNKDKINKLLKS</sequence>
<dbReference type="SUPFAM" id="SSF143422">
    <property type="entry name" value="Transposase IS200-like"/>
    <property type="match status" value="1"/>
</dbReference>
<comment type="caution">
    <text evidence="2">The sequence shown here is derived from an EMBL/GenBank/DDBJ whole genome shotgun (WGS) entry which is preliminary data.</text>
</comment>
<dbReference type="Gene3D" id="3.30.70.1290">
    <property type="entry name" value="Transposase IS200-like"/>
    <property type="match status" value="1"/>
</dbReference>
<dbReference type="InterPro" id="IPR036515">
    <property type="entry name" value="Transposase_17_sf"/>
</dbReference>
<dbReference type="SMART" id="SM01321">
    <property type="entry name" value="Y1_Tnp"/>
    <property type="match status" value="1"/>
</dbReference>
<dbReference type="InterPro" id="IPR002686">
    <property type="entry name" value="Transposase_17"/>
</dbReference>
<organism evidence="2 3">
    <name type="scientific">Desulfosporosinus fructosivorans</name>
    <dbReference type="NCBI Taxonomy" id="2018669"/>
    <lineage>
        <taxon>Bacteria</taxon>
        <taxon>Bacillati</taxon>
        <taxon>Bacillota</taxon>
        <taxon>Clostridia</taxon>
        <taxon>Eubacteriales</taxon>
        <taxon>Desulfitobacteriaceae</taxon>
        <taxon>Desulfosporosinus</taxon>
    </lineage>
</organism>
<reference evidence="2 3" key="1">
    <citation type="submission" date="2019-03" db="EMBL/GenBank/DDBJ databases">
        <title>Draft Genome Sequence of Desulfosporosinus fructosivorans Strain 63.6F, Isolated from Marine Sediment in the Baltic Sea.</title>
        <authorList>
            <person name="Hausmann B."/>
            <person name="Vandieken V."/>
            <person name="Pjevac P."/>
            <person name="Schreck K."/>
            <person name="Herbold C.W."/>
            <person name="Loy A."/>
        </authorList>
    </citation>
    <scope>NUCLEOTIDE SEQUENCE [LARGE SCALE GENOMIC DNA]</scope>
    <source>
        <strain evidence="2 3">63.6F</strain>
    </source>
</reference>
<proteinExistence type="predicted"/>
<name>A0A4Z0R6T0_9FIRM</name>